<keyword evidence="2" id="KW-1185">Reference proteome</keyword>
<evidence type="ECO:0000313" key="1">
    <source>
        <dbReference type="EMBL" id="CAG8497504.1"/>
    </source>
</evidence>
<evidence type="ECO:0000313" key="2">
    <source>
        <dbReference type="Proteomes" id="UP000789860"/>
    </source>
</evidence>
<gene>
    <name evidence="1" type="ORF">SCALOS_LOCUS3092</name>
</gene>
<dbReference type="EMBL" id="CAJVPM010003172">
    <property type="protein sequence ID" value="CAG8497504.1"/>
    <property type="molecule type" value="Genomic_DNA"/>
</dbReference>
<comment type="caution">
    <text evidence="1">The sequence shown here is derived from an EMBL/GenBank/DDBJ whole genome shotgun (WGS) entry which is preliminary data.</text>
</comment>
<name>A0ACA9KZB0_9GLOM</name>
<accession>A0ACA9KZB0</accession>
<organism evidence="1 2">
    <name type="scientific">Scutellospora calospora</name>
    <dbReference type="NCBI Taxonomy" id="85575"/>
    <lineage>
        <taxon>Eukaryota</taxon>
        <taxon>Fungi</taxon>
        <taxon>Fungi incertae sedis</taxon>
        <taxon>Mucoromycota</taxon>
        <taxon>Glomeromycotina</taxon>
        <taxon>Glomeromycetes</taxon>
        <taxon>Diversisporales</taxon>
        <taxon>Gigasporaceae</taxon>
        <taxon>Scutellospora</taxon>
    </lineage>
</organism>
<sequence length="757" mass="88297">MNLIESELSLEISQKEYTNETNTYPQNSIIKYKGFGRSLIYRIISEGQYPSDNKLAYTKKPGQYKIPNNYKVETTYGKQIQKTILCSIKYHGQKPVFHIKYGENLAEQVESDKSATTAANAYQAVKSDKLPLAELNSDQKIVNNKGTKWNGALLFGLQLQQIKEVREARQIARGIKPYSLLSNSGQKNRSKKGASSFQNSFNETTKTVFHSDDHVVLHEMAFSINSNYYRFVYKNNNDLDNSKNFRLQAVVHAMDHEKFSRNAYRELARICHDLPREWAVSSMKQKITNEINNHIKTTLFNLNNLEPKILDNENNEEHITDYEIIETVTNSIGKGAYRSIKDILRYMIPIWLQKKILNLESPTIYIRISGDGRNVGRKVNHVMFTFCVLNDLNNVFKPENHHTLVIYPGIEKYEILETALVLLIKDLEEIRNEFYDNEGRKWAIKLYFSADWKMLALCLGHKAANSDYFCLWCDCCKKLNGDFEYDWTINKNINNITQNFSKTNGHAKKPLFSMIEIDHWIVDELHLLLRITDRLWNLVIAELKTTKQFDSKRKIIIDEMKRINVKFEFWQDISNNWNSTSLMGDDKLKVLRNFNISEIFPKDRAQIIQQLWDSFAQLYDTLKDSQITGAEFKQKAINWLKLFLTKSTGSFNSSTFIKGLYRPNDITPYIHVMVYHVGEFIDLHRKFGMVGFSCSAVEKKNHQQVSYFFRKTLKDGGSEGVKKSAILEILDHDNRNLYFYKNNVPIYFEKETRLTIK</sequence>
<reference evidence="1" key="1">
    <citation type="submission" date="2021-06" db="EMBL/GenBank/DDBJ databases">
        <authorList>
            <person name="Kallberg Y."/>
            <person name="Tangrot J."/>
            <person name="Rosling A."/>
        </authorList>
    </citation>
    <scope>NUCLEOTIDE SEQUENCE</scope>
    <source>
        <strain evidence="1">AU212A</strain>
    </source>
</reference>
<proteinExistence type="predicted"/>
<protein>
    <submittedName>
        <fullName evidence="1">2729_t:CDS:1</fullName>
    </submittedName>
</protein>
<dbReference type="Proteomes" id="UP000789860">
    <property type="component" value="Unassembled WGS sequence"/>
</dbReference>